<feature type="region of interest" description="Disordered" evidence="5">
    <location>
        <begin position="677"/>
        <end position="759"/>
    </location>
</feature>
<organism evidence="6 7">
    <name type="scientific">Canna indica</name>
    <name type="common">Indian-shot</name>
    <dbReference type="NCBI Taxonomy" id="4628"/>
    <lineage>
        <taxon>Eukaryota</taxon>
        <taxon>Viridiplantae</taxon>
        <taxon>Streptophyta</taxon>
        <taxon>Embryophyta</taxon>
        <taxon>Tracheophyta</taxon>
        <taxon>Spermatophyta</taxon>
        <taxon>Magnoliopsida</taxon>
        <taxon>Liliopsida</taxon>
        <taxon>Zingiberales</taxon>
        <taxon>Cannaceae</taxon>
        <taxon>Canna</taxon>
    </lineage>
</organism>
<dbReference type="GO" id="GO:0007030">
    <property type="term" value="P:Golgi organization"/>
    <property type="evidence" value="ECO:0007669"/>
    <property type="project" value="TreeGrafter"/>
</dbReference>
<protein>
    <submittedName>
        <fullName evidence="6">Golgin candidate 4</fullName>
    </submittedName>
</protein>
<evidence type="ECO:0000256" key="2">
    <source>
        <dbReference type="ARBA" id="ARBA00023034"/>
    </source>
</evidence>
<feature type="compositionally biased region" description="Basic and acidic residues" evidence="5">
    <location>
        <begin position="110"/>
        <end position="122"/>
    </location>
</feature>
<feature type="compositionally biased region" description="Polar residues" evidence="5">
    <location>
        <begin position="718"/>
        <end position="735"/>
    </location>
</feature>
<keyword evidence="7" id="KW-1185">Reference proteome</keyword>
<feature type="region of interest" description="Disordered" evidence="5">
    <location>
        <begin position="110"/>
        <end position="167"/>
    </location>
</feature>
<dbReference type="GO" id="GO:0006888">
    <property type="term" value="P:endoplasmic reticulum to Golgi vesicle-mediated transport"/>
    <property type="evidence" value="ECO:0007669"/>
    <property type="project" value="TreeGrafter"/>
</dbReference>
<name>A0AAQ3KX89_9LILI</name>
<dbReference type="AlphaFoldDB" id="A0AAQ3KX89"/>
<feature type="coiled-coil region" evidence="4">
    <location>
        <begin position="216"/>
        <end position="333"/>
    </location>
</feature>
<feature type="region of interest" description="Disordered" evidence="5">
    <location>
        <begin position="22"/>
        <end position="51"/>
    </location>
</feature>
<accession>A0AAQ3KX89</accession>
<feature type="compositionally biased region" description="Low complexity" evidence="5">
    <location>
        <begin position="696"/>
        <end position="709"/>
    </location>
</feature>
<feature type="coiled-coil region" evidence="4">
    <location>
        <begin position="359"/>
        <end position="425"/>
    </location>
</feature>
<keyword evidence="3 4" id="KW-0175">Coiled coil</keyword>
<evidence type="ECO:0000256" key="4">
    <source>
        <dbReference type="SAM" id="Coils"/>
    </source>
</evidence>
<evidence type="ECO:0000313" key="6">
    <source>
        <dbReference type="EMBL" id="WOL14678.1"/>
    </source>
</evidence>
<dbReference type="PANTHER" id="PTHR18921:SF2">
    <property type="entry name" value="THYROID RECEPTOR-INTERACTING PROTEIN 11"/>
    <property type="match status" value="1"/>
</dbReference>
<evidence type="ECO:0000256" key="3">
    <source>
        <dbReference type="ARBA" id="ARBA00023054"/>
    </source>
</evidence>
<proteinExistence type="predicted"/>
<feature type="coiled-coil region" evidence="4">
    <location>
        <begin position="489"/>
        <end position="516"/>
    </location>
</feature>
<feature type="compositionally biased region" description="Polar residues" evidence="5">
    <location>
        <begin position="750"/>
        <end position="759"/>
    </location>
</feature>
<dbReference type="GO" id="GO:0005794">
    <property type="term" value="C:Golgi apparatus"/>
    <property type="evidence" value="ECO:0007669"/>
    <property type="project" value="UniProtKB-SubCell"/>
</dbReference>
<sequence length="759" mass="85348">MRSSIATYKKSLSRIANEVLDGADELETPRSRGAGCEDLPASGRRSSRRLSRVSLPTGSSIVNGVDSGPQDEIAKYKADVLNLKASEAEIRAHSVNYAAILKEKEEQLSDLHEENGSLRKTSEASMTPPSRDDSHNSANVLKGRHSNSRWQRHISEESSYPVGNHTPTANVFKQDKFINGAIEAYEHMDLQHANSQGNGQEYPDLLQESKYLAASKSNLEADIEQLKAQLDTEKETAANLKQKLQEEHLLNESTLNALNDLKVDKERASVELKELHKELNEKISELGRLEAELKKRDMAQESNISLESAKNMIMNLEEINHKLKIEKDELAKNLGLHSRTSSEKTIDSTEDTEKIFLSITKLEEELKDTCKERDKALQELARLKQHILEKELEDSDKMDEDSKMIEDLQENCEHQRARILQLEKVLKQEIAKKEDLVKLQHDELQKSNEIISDLNRKLANYIKIVDSKNVELLNLESALGQYYAEIEAKERLGRDLAMAREEAAKLSESLKYANQELAISKREKEEIAGKLTQTEKILSEGKCFIRKLEEENEKLHHALEKSMTTLNRMSLDSDNFVDRRIVIKLLVTYFERNHSKEVMDLMVRMLGFSEEDKQRIRIAQNNAAGKGVARGVLGLPGRLVGGFLGGSSPETSSSVASDNQSFADLWVDFLLKETEGRDKMEHSELSRSSSARDESTSSTVPRGSSSSASGLPNRGGQLKNTPSKQQQIFDNSDTGFATVPLTPSVYLPESRNSLSRQPR</sequence>
<feature type="compositionally biased region" description="Basic and acidic residues" evidence="5">
    <location>
        <begin position="677"/>
        <end position="695"/>
    </location>
</feature>
<keyword evidence="2" id="KW-0333">Golgi apparatus</keyword>
<feature type="compositionally biased region" description="Basic residues" evidence="5">
    <location>
        <begin position="142"/>
        <end position="152"/>
    </location>
</feature>
<gene>
    <name evidence="6" type="ORF">Cni_G23459</name>
</gene>
<dbReference type="EMBL" id="CP136896">
    <property type="protein sequence ID" value="WOL14678.1"/>
    <property type="molecule type" value="Genomic_DNA"/>
</dbReference>
<comment type="subcellular location">
    <subcellularLocation>
        <location evidence="1">Golgi apparatus</location>
    </subcellularLocation>
</comment>
<evidence type="ECO:0000256" key="1">
    <source>
        <dbReference type="ARBA" id="ARBA00004555"/>
    </source>
</evidence>
<dbReference type="GO" id="GO:0031267">
    <property type="term" value="F:small GTPase binding"/>
    <property type="evidence" value="ECO:0007669"/>
    <property type="project" value="TreeGrafter"/>
</dbReference>
<dbReference type="PANTHER" id="PTHR18921">
    <property type="entry name" value="MYOSIN HEAVY CHAIN - RELATED"/>
    <property type="match status" value="1"/>
</dbReference>
<evidence type="ECO:0000313" key="7">
    <source>
        <dbReference type="Proteomes" id="UP001327560"/>
    </source>
</evidence>
<dbReference type="Proteomes" id="UP001327560">
    <property type="component" value="Chromosome 7"/>
</dbReference>
<evidence type="ECO:0000256" key="5">
    <source>
        <dbReference type="SAM" id="MobiDB-lite"/>
    </source>
</evidence>
<reference evidence="6 7" key="1">
    <citation type="submission" date="2023-10" db="EMBL/GenBank/DDBJ databases">
        <title>Chromosome-scale genome assembly provides insights into flower coloration mechanisms of Canna indica.</title>
        <authorList>
            <person name="Li C."/>
        </authorList>
    </citation>
    <scope>NUCLEOTIDE SEQUENCE [LARGE SCALE GENOMIC DNA]</scope>
    <source>
        <tissue evidence="6">Flower</tissue>
    </source>
</reference>